<dbReference type="GO" id="GO:0003677">
    <property type="term" value="F:DNA binding"/>
    <property type="evidence" value="ECO:0007669"/>
    <property type="project" value="InterPro"/>
</dbReference>
<evidence type="ECO:0000313" key="6">
    <source>
        <dbReference type="EMBL" id="CAB5058566.1"/>
    </source>
</evidence>
<dbReference type="Pfam" id="PF02583">
    <property type="entry name" value="Trns_repr_metal"/>
    <property type="match status" value="1"/>
</dbReference>
<dbReference type="PANTHER" id="PTHR33677:SF5">
    <property type="entry name" value="TRANSCRIPTIONAL REPRESSOR FRMR"/>
    <property type="match status" value="1"/>
</dbReference>
<protein>
    <submittedName>
        <fullName evidence="2">Unannotated protein</fullName>
    </submittedName>
</protein>
<evidence type="ECO:0000313" key="3">
    <source>
        <dbReference type="EMBL" id="CAB4789073.1"/>
    </source>
</evidence>
<dbReference type="EMBL" id="CAFBON010000001">
    <property type="protein sequence ID" value="CAB4972711.1"/>
    <property type="molecule type" value="Genomic_DNA"/>
</dbReference>
<dbReference type="EMBL" id="CAEZYY010000004">
    <property type="protein sequence ID" value="CAB4742547.1"/>
    <property type="molecule type" value="Genomic_DNA"/>
</dbReference>
<organism evidence="2">
    <name type="scientific">freshwater metagenome</name>
    <dbReference type="NCBI Taxonomy" id="449393"/>
    <lineage>
        <taxon>unclassified sequences</taxon>
        <taxon>metagenomes</taxon>
        <taxon>ecological metagenomes</taxon>
    </lineage>
</organism>
<dbReference type="CDD" id="cd10148">
    <property type="entry name" value="CsoR-like_DUF156"/>
    <property type="match status" value="1"/>
</dbReference>
<dbReference type="GO" id="GO:0046872">
    <property type="term" value="F:metal ion binding"/>
    <property type="evidence" value="ECO:0007669"/>
    <property type="project" value="InterPro"/>
</dbReference>
<dbReference type="InterPro" id="IPR038390">
    <property type="entry name" value="Metal_Tscrpt_repr_sf"/>
</dbReference>
<proteinExistence type="predicted"/>
<dbReference type="EMBL" id="CAEZXX010000052">
    <property type="protein sequence ID" value="CAB4707210.1"/>
    <property type="molecule type" value="Genomic_DNA"/>
</dbReference>
<dbReference type="Gene3D" id="1.20.58.1000">
    <property type="entry name" value="Metal-sensitive repressor, helix protomer"/>
    <property type="match status" value="1"/>
</dbReference>
<name>A0A6J6T6U3_9ZZZZ</name>
<evidence type="ECO:0000313" key="4">
    <source>
        <dbReference type="EMBL" id="CAB4880100.1"/>
    </source>
</evidence>
<dbReference type="InterPro" id="IPR003735">
    <property type="entry name" value="Metal_Tscrpt_repr"/>
</dbReference>
<evidence type="ECO:0000313" key="2">
    <source>
        <dbReference type="EMBL" id="CAB4742547.1"/>
    </source>
</evidence>
<dbReference type="EMBL" id="CAFBQP010000023">
    <property type="protein sequence ID" value="CAB5058566.1"/>
    <property type="molecule type" value="Genomic_DNA"/>
</dbReference>
<gene>
    <name evidence="1" type="ORF">UFOPK2602_00930</name>
    <name evidence="2" type="ORF">UFOPK2806_00482</name>
    <name evidence="3" type="ORF">UFOPK3001_00076</name>
    <name evidence="4" type="ORF">UFOPK3417_01289</name>
    <name evidence="5" type="ORF">UFOPK3954_00020</name>
    <name evidence="6" type="ORF">UFOPK4306_00792</name>
</gene>
<accession>A0A6J6T6U3</accession>
<dbReference type="AlphaFoldDB" id="A0A6J6T6U3"/>
<dbReference type="PANTHER" id="PTHR33677">
    <property type="entry name" value="TRANSCRIPTIONAL REPRESSOR FRMR-RELATED"/>
    <property type="match status" value="1"/>
</dbReference>
<dbReference type="EMBL" id="CAFBLR010000129">
    <property type="protein sequence ID" value="CAB4880100.1"/>
    <property type="molecule type" value="Genomic_DNA"/>
</dbReference>
<dbReference type="EMBL" id="CAFAAJ010000003">
    <property type="protein sequence ID" value="CAB4789073.1"/>
    <property type="molecule type" value="Genomic_DNA"/>
</dbReference>
<evidence type="ECO:0000313" key="1">
    <source>
        <dbReference type="EMBL" id="CAB4707210.1"/>
    </source>
</evidence>
<reference evidence="2" key="1">
    <citation type="submission" date="2020-05" db="EMBL/GenBank/DDBJ databases">
        <authorList>
            <person name="Chiriac C."/>
            <person name="Salcher M."/>
            <person name="Ghai R."/>
            <person name="Kavagutti S V."/>
        </authorList>
    </citation>
    <scope>NUCLEOTIDE SEQUENCE</scope>
</reference>
<evidence type="ECO:0000313" key="5">
    <source>
        <dbReference type="EMBL" id="CAB4972711.1"/>
    </source>
</evidence>
<dbReference type="GO" id="GO:0006355">
    <property type="term" value="P:regulation of DNA-templated transcription"/>
    <property type="evidence" value="ECO:0007669"/>
    <property type="project" value="InterPro"/>
</dbReference>
<sequence length="89" mass="9823">MQLDDTTQQELHKRLRRIEGQIRGIQQMLADGRECREIVAQVSAAGKALDQVGFKLLVTGMSHCLSDPKAAAESGFNLAEVEQLFLKLA</sequence>